<evidence type="ECO:0000259" key="1">
    <source>
        <dbReference type="Pfam" id="PF22837"/>
    </source>
</evidence>
<dbReference type="REBASE" id="154271">
    <property type="entry name" value="M.Pne9434ORF3285P"/>
</dbReference>
<evidence type="ECO:0000313" key="3">
    <source>
        <dbReference type="Proteomes" id="UP000078263"/>
    </source>
</evidence>
<dbReference type="KEGG" id="pns:A9D12_03285"/>
<sequence>MAWVLPGAFLQADYAAPIRTYIGQRFARAAAFVIHERLFLAEGADEETVILLADGHGLPSLGDGLEVGEAGTLDELATLIEQWGAHTWVGRTGTIAPAKLSFTTDAEAIYDTLSARPDAFLLGQLAKVQIGLVTGDNNFFVLNGKACVAAGLANGDCTRVLSKFRAATGISLSVADLDIYDALGGKSFLVQSDGEATSDAVRAYLDRYPAARRESVSTFKKRPVWSMISDGKTPHAFFPVMHHHGPRLVLNSGNLHCTNTIHRVFFTDKLSTSRQKLAALSILTTYSQISAELCGRRYGSGVLKHEPRDAERISLLMPAAVDLDDLDRIYLQVDARLRDGDAEGARSIADEALWRWSGVVLTGSQRGTLNNVLDAMRERRRPDRRVKPSFRSTFAPKP</sequence>
<dbReference type="EMBL" id="CP016033">
    <property type="protein sequence ID" value="ANK12121.1"/>
    <property type="molecule type" value="Genomic_DNA"/>
</dbReference>
<dbReference type="Proteomes" id="UP000078263">
    <property type="component" value="Chromosome"/>
</dbReference>
<organism evidence="2 3">
    <name type="scientific">Erythrobacter neustonensis</name>
    <dbReference type="NCBI Taxonomy" id="1112"/>
    <lineage>
        <taxon>Bacteria</taxon>
        <taxon>Pseudomonadati</taxon>
        <taxon>Pseudomonadota</taxon>
        <taxon>Alphaproteobacteria</taxon>
        <taxon>Sphingomonadales</taxon>
        <taxon>Erythrobacteraceae</taxon>
        <taxon>Erythrobacter/Porphyrobacter group</taxon>
        <taxon>Erythrobacter</taxon>
    </lineage>
</organism>
<dbReference type="AlphaFoldDB" id="A0A192D2A6"/>
<gene>
    <name evidence="2" type="ORF">A9D12_03285</name>
</gene>
<dbReference type="InterPro" id="IPR054520">
    <property type="entry name" value="M_Eco57I_C"/>
</dbReference>
<keyword evidence="3" id="KW-1185">Reference proteome</keyword>
<proteinExistence type="predicted"/>
<feature type="domain" description="Type II methyltransferase M.Eco57I C-terminal" evidence="1">
    <location>
        <begin position="100"/>
        <end position="353"/>
    </location>
</feature>
<evidence type="ECO:0000313" key="2">
    <source>
        <dbReference type="EMBL" id="ANK12121.1"/>
    </source>
</evidence>
<protein>
    <recommendedName>
        <fullName evidence="1">Type II methyltransferase M.Eco57I C-terminal domain-containing protein</fullName>
    </recommendedName>
</protein>
<name>A0A192D2A6_9SPHN</name>
<dbReference type="STRING" id="1112.A9D12_03285"/>
<accession>A0A192D2A6</accession>
<reference evidence="2 3" key="1">
    <citation type="submission" date="2016-05" db="EMBL/GenBank/DDBJ databases">
        <title>Compelete Genome Sequence of Bacteriochlorophyll-Synthesizing Bacterium Porphyrobacter neustonensis DSM 9434.</title>
        <authorList>
            <person name="Shi X.-L."/>
            <person name="Wu Y.-H."/>
            <person name="Cheng H."/>
            <person name="Xu L."/>
            <person name="Zhang X.-Q."/>
            <person name="Wang C.-S."/>
            <person name="Xu X.-W."/>
        </authorList>
    </citation>
    <scope>NUCLEOTIDE SEQUENCE [LARGE SCALE GENOMIC DNA]</scope>
    <source>
        <strain evidence="2 3">DSM 9434</strain>
    </source>
</reference>
<dbReference type="Pfam" id="PF22837">
    <property type="entry name" value="M_Eco57I_C"/>
    <property type="match status" value="1"/>
</dbReference>